<feature type="domain" description="Methyltransferase type 11" evidence="1">
    <location>
        <begin position="54"/>
        <end position="145"/>
    </location>
</feature>
<dbReference type="Pfam" id="PF08241">
    <property type="entry name" value="Methyltransf_11"/>
    <property type="match status" value="1"/>
</dbReference>
<reference evidence="2 4" key="1">
    <citation type="submission" date="2018-03" db="EMBL/GenBank/DDBJ databases">
        <title>The complete genome of bacterial strain SGAir0260.</title>
        <authorList>
            <person name="Schuster S.C."/>
        </authorList>
    </citation>
    <scope>NUCLEOTIDE SEQUENCE [LARGE SCALE GENOMIC DNA]</scope>
    <source>
        <strain evidence="2 4">SGAir0260</strain>
        <plasmid evidence="2 4">unnamed_12</plasmid>
        <plasmid evidence="3 4">unnamed_13</plasmid>
    </source>
</reference>
<keyword evidence="2" id="KW-0489">Methyltransferase</keyword>
<sequence>MDNKSLDKKYKKTLLNVYNQDYLKGYGKKQSEWKKSQSEYFGGFLKTYNKTSILDLGCGRGNESLFFQEQGYDVTSIDLSEEAVNICISRGLKAIQMDFYSLSFPDSSFDAIFAQSSIVHVPKNNLDIVLNEVYRCLKQDGLFFLGLYKGYFEGELFRNKDRYFSMYQMDEIQTHLESKFIILDENHFRPTRLERYVSLILKKK</sequence>
<evidence type="ECO:0000313" key="2">
    <source>
        <dbReference type="EMBL" id="QHV47427.2"/>
    </source>
</evidence>
<keyword evidence="2" id="KW-0808">Transferase</keyword>
<dbReference type="Proteomes" id="UP000464780">
    <property type="component" value="Plasmid unnamed_12"/>
</dbReference>
<evidence type="ECO:0000259" key="1">
    <source>
        <dbReference type="Pfam" id="PF08241"/>
    </source>
</evidence>
<dbReference type="EMBL" id="CP028011">
    <property type="protein sequence ID" value="QHV47584.2"/>
    <property type="molecule type" value="Genomic_DNA"/>
</dbReference>
<keyword evidence="2" id="KW-0614">Plasmid</keyword>
<geneLocation type="plasmid" evidence="2 4">
    <name>unnamed_12</name>
</geneLocation>
<dbReference type="PANTHER" id="PTHR43861:SF1">
    <property type="entry name" value="TRANS-ACONITATE 2-METHYLTRANSFERASE"/>
    <property type="match status" value="1"/>
</dbReference>
<accession>A0AB73USY9</accession>
<gene>
    <name evidence="2" type="ORF">C1N66_30885</name>
    <name evidence="3" type="ORF">C1N66_31810</name>
</gene>
<evidence type="ECO:0000313" key="3">
    <source>
        <dbReference type="EMBL" id="QHV47584.2"/>
    </source>
</evidence>
<dbReference type="InterPro" id="IPR013216">
    <property type="entry name" value="Methyltransf_11"/>
</dbReference>
<protein>
    <submittedName>
        <fullName evidence="2">Class I SAM-dependent methyltransferase</fullName>
    </submittedName>
</protein>
<geneLocation type="plasmid" evidence="3 4">
    <name>unnamed_13</name>
</geneLocation>
<organism evidence="2 4">
    <name type="scientific">Bacillus cereus</name>
    <dbReference type="NCBI Taxonomy" id="1396"/>
    <lineage>
        <taxon>Bacteria</taxon>
        <taxon>Bacillati</taxon>
        <taxon>Bacillota</taxon>
        <taxon>Bacilli</taxon>
        <taxon>Bacillales</taxon>
        <taxon>Bacillaceae</taxon>
        <taxon>Bacillus</taxon>
        <taxon>Bacillus cereus group</taxon>
    </lineage>
</organism>
<dbReference type="InterPro" id="IPR029063">
    <property type="entry name" value="SAM-dependent_MTases_sf"/>
</dbReference>
<dbReference type="RefSeq" id="WP_162281027.1">
    <property type="nucleotide sequence ID" value="NZ_CP028010.2"/>
</dbReference>
<dbReference type="Proteomes" id="UP000464780">
    <property type="component" value="Plasmid unnamed_13"/>
</dbReference>
<dbReference type="SUPFAM" id="SSF53335">
    <property type="entry name" value="S-adenosyl-L-methionine-dependent methyltransferases"/>
    <property type="match status" value="1"/>
</dbReference>
<dbReference type="Gene3D" id="3.40.50.150">
    <property type="entry name" value="Vaccinia Virus protein VP39"/>
    <property type="match status" value="1"/>
</dbReference>
<dbReference type="EMBL" id="CP028010">
    <property type="protein sequence ID" value="QHV47427.2"/>
    <property type="molecule type" value="Genomic_DNA"/>
</dbReference>
<dbReference type="CDD" id="cd02440">
    <property type="entry name" value="AdoMet_MTases"/>
    <property type="match status" value="1"/>
</dbReference>
<name>A0AB73USY9_BACCE</name>
<evidence type="ECO:0000313" key="4">
    <source>
        <dbReference type="Proteomes" id="UP000464780"/>
    </source>
</evidence>
<dbReference type="GO" id="GO:0032259">
    <property type="term" value="P:methylation"/>
    <property type="evidence" value="ECO:0007669"/>
    <property type="project" value="UniProtKB-KW"/>
</dbReference>
<dbReference type="GO" id="GO:0008757">
    <property type="term" value="F:S-adenosylmethionine-dependent methyltransferase activity"/>
    <property type="evidence" value="ECO:0007669"/>
    <property type="project" value="InterPro"/>
</dbReference>
<dbReference type="PANTHER" id="PTHR43861">
    <property type="entry name" value="TRANS-ACONITATE 2-METHYLTRANSFERASE-RELATED"/>
    <property type="match status" value="1"/>
</dbReference>
<proteinExistence type="predicted"/>
<dbReference type="AlphaFoldDB" id="A0AB73USY9"/>